<evidence type="ECO:0000313" key="2">
    <source>
        <dbReference type="Proteomes" id="UP000673975"/>
    </source>
</evidence>
<dbReference type="Proteomes" id="UP000673975">
    <property type="component" value="Unassembled WGS sequence"/>
</dbReference>
<dbReference type="Gene3D" id="2.120.10.10">
    <property type="match status" value="1"/>
</dbReference>
<protein>
    <submittedName>
        <fullName evidence="1">Exo-alpha-sialidase</fullName>
    </submittedName>
</protein>
<dbReference type="CDD" id="cd15482">
    <property type="entry name" value="Sialidase_non-viral"/>
    <property type="match status" value="1"/>
</dbReference>
<name>A0A8J7RLF5_9BACT</name>
<dbReference type="SUPFAM" id="SSF50939">
    <property type="entry name" value="Sialidases"/>
    <property type="match status" value="1"/>
</dbReference>
<comment type="caution">
    <text evidence="1">The sequence shown here is derived from an EMBL/GenBank/DDBJ whole genome shotgun (WGS) entry which is preliminary data.</text>
</comment>
<proteinExistence type="predicted"/>
<evidence type="ECO:0000313" key="1">
    <source>
        <dbReference type="EMBL" id="MBP3193005.1"/>
    </source>
</evidence>
<accession>A0A8J7RLF5</accession>
<reference evidence="1" key="1">
    <citation type="submission" date="2021-02" db="EMBL/GenBank/DDBJ databases">
        <title>Natronogracilivirga saccharolytica gen. nov. sp. nov. a new anaerobic, haloalkiliphilic carbohydrate-fermenting bacterium from soda lake and proposing of Cyclonatronumiaceae fam. nov. in the phylum Balneolaeota.</title>
        <authorList>
            <person name="Zhilina T.N."/>
            <person name="Sorokin D.Y."/>
            <person name="Zavarzina D.G."/>
            <person name="Toshchakov S.V."/>
            <person name="Kublanov I.V."/>
        </authorList>
    </citation>
    <scope>NUCLEOTIDE SEQUENCE</scope>
    <source>
        <strain evidence="1">Z-1702</strain>
    </source>
</reference>
<sequence>MPTHSHLFWMFLSSTVMRSVMAVLLFAGMMIWTAWVLLASVWAEADRTDKDPGNYVSWHDAEEIAEGPAYQGPWRMNDSDFRYVDDASAAMDDHGNTALVWVDQAKKDVLFQWHGLQDEADRGDPVVVSDSPDTFSWLPRVAFCPKDDNIIYVLWQEIVFSGGSHGGEIFFARSTDSGETFSEPVNLSQTPAGAGKGRLTAQNWDNGSLDLDVGPDGSVYAVWTEYEGALRISRSVDQGESFSEPLTVFDHPEKPARGPALSTGPDGRIHLAWAVGEQQWGDIKYAQAATPENRDEMPEFSEPEVLIESGGHSDAPDLAVDSGGTLHLVYGESADGPFRAYHIYYVSAATGSGPGLADLSEPARISTPHPGDYDSAHFPSLKTGEQDQIYVTWELFPDVRRRPVGLGFTVSVNAGADFAGPVVVPGTGDPEDGTNGSRQGLLSNKLAAGPDGSFSIVNSSYLDGEQSRIRLIKGAANNKP</sequence>
<keyword evidence="2" id="KW-1185">Reference proteome</keyword>
<dbReference type="InterPro" id="IPR036278">
    <property type="entry name" value="Sialidase_sf"/>
</dbReference>
<dbReference type="RefSeq" id="WP_210512228.1">
    <property type="nucleotide sequence ID" value="NZ_JAFIDN010000007.1"/>
</dbReference>
<dbReference type="EMBL" id="JAFIDN010000007">
    <property type="protein sequence ID" value="MBP3193005.1"/>
    <property type="molecule type" value="Genomic_DNA"/>
</dbReference>
<gene>
    <name evidence="1" type="ORF">NATSA_10055</name>
</gene>
<dbReference type="AlphaFoldDB" id="A0A8J7RLF5"/>
<organism evidence="1 2">
    <name type="scientific">Natronogracilivirga saccharolytica</name>
    <dbReference type="NCBI Taxonomy" id="2812953"/>
    <lineage>
        <taxon>Bacteria</taxon>
        <taxon>Pseudomonadati</taxon>
        <taxon>Balneolota</taxon>
        <taxon>Balneolia</taxon>
        <taxon>Balneolales</taxon>
        <taxon>Cyclonatronaceae</taxon>
        <taxon>Natronogracilivirga</taxon>
    </lineage>
</organism>